<dbReference type="InterPro" id="IPR008927">
    <property type="entry name" value="6-PGluconate_DH-like_C_sf"/>
</dbReference>
<organism evidence="5 6">
    <name type="scientific">Prunus persica</name>
    <name type="common">Peach</name>
    <name type="synonym">Amygdalus persica</name>
    <dbReference type="NCBI Taxonomy" id="3760"/>
    <lineage>
        <taxon>Eukaryota</taxon>
        <taxon>Viridiplantae</taxon>
        <taxon>Streptophyta</taxon>
        <taxon>Embryophyta</taxon>
        <taxon>Tracheophyta</taxon>
        <taxon>Spermatophyta</taxon>
        <taxon>Magnoliopsida</taxon>
        <taxon>eudicotyledons</taxon>
        <taxon>Gunneridae</taxon>
        <taxon>Pentapetalae</taxon>
        <taxon>rosids</taxon>
        <taxon>fabids</taxon>
        <taxon>Rosales</taxon>
        <taxon>Rosaceae</taxon>
        <taxon>Amygdaloideae</taxon>
        <taxon>Amygdaleae</taxon>
        <taxon>Prunus</taxon>
    </lineage>
</organism>
<dbReference type="InterPro" id="IPR029154">
    <property type="entry name" value="HIBADH-like_NADP-bd"/>
</dbReference>
<dbReference type="GO" id="GO:0016616">
    <property type="term" value="F:oxidoreductase activity, acting on the CH-OH group of donors, NAD or NADP as acceptor"/>
    <property type="evidence" value="ECO:0007669"/>
    <property type="project" value="UniProtKB-ARBA"/>
</dbReference>
<accession>M5XE29</accession>
<dbReference type="InterPro" id="IPR006115">
    <property type="entry name" value="6PGDH_NADP-bd"/>
</dbReference>
<dbReference type="Gene3D" id="1.10.1040.10">
    <property type="entry name" value="N-(1-d-carboxylethyl)-l-norvaline Dehydrogenase, domain 2"/>
    <property type="match status" value="1"/>
</dbReference>
<dbReference type="InterPro" id="IPR036291">
    <property type="entry name" value="NAD(P)-bd_dom_sf"/>
</dbReference>
<keyword evidence="6" id="KW-1185">Reference proteome</keyword>
<dbReference type="AlphaFoldDB" id="M5XE29"/>
<protein>
    <recommendedName>
        <fullName evidence="7">6-phosphogluconate dehydrogenase NADP-binding domain-containing protein</fullName>
    </recommendedName>
</protein>
<evidence type="ECO:0000313" key="6">
    <source>
        <dbReference type="Proteomes" id="UP000006882"/>
    </source>
</evidence>
<evidence type="ECO:0000259" key="4">
    <source>
        <dbReference type="Pfam" id="PF14833"/>
    </source>
</evidence>
<sequence>MGTPYPNPISPSQTRIGWIGIGVMGAAMASRLLSAGYSLTIYARTPSKAHPLQSQGAQLAHSPFQLAQVSDVVFTMVGHPPDVRSNILDPETGLLWGLRPNSVSVDMTSSHPALAREIFNAARAKDCWTVDAPVSGGDIGAREGKLAILAGGDASVVEWLAPLFDVLGKVTYVGPAGSGQNCKIANQIVVGGNLLGLSEGLVFAERAGLDVQQFMEAVRGGAAGSMVMELFGDRIIGRDFRPGGFAEYMVKDLGMGVDVVEENEEGRVAVLPGAALCKQLFSGMVANGDGKLGGQGLITVIERLNGK</sequence>
<evidence type="ECO:0000256" key="2">
    <source>
        <dbReference type="ARBA" id="ARBA00023027"/>
    </source>
</evidence>
<dbReference type="Pfam" id="PF03446">
    <property type="entry name" value="NAD_binding_2"/>
    <property type="match status" value="1"/>
</dbReference>
<feature type="domain" description="6-phosphogluconate dehydrogenase NADP-binding" evidence="3">
    <location>
        <begin position="15"/>
        <end position="174"/>
    </location>
</feature>
<dbReference type="InterPro" id="IPR013328">
    <property type="entry name" value="6PGD_dom2"/>
</dbReference>
<dbReference type="EMBL" id="CM007651">
    <property type="protein sequence ID" value="ONI36122.1"/>
    <property type="molecule type" value="Genomic_DNA"/>
</dbReference>
<dbReference type="HOGENOM" id="CLU_035117_1_0_1"/>
<dbReference type="OMA" id="VWTGEDG"/>
<dbReference type="KEGG" id="pper:18792978"/>
<dbReference type="eggNOG" id="KOG0409">
    <property type="taxonomic scope" value="Eukaryota"/>
</dbReference>
<evidence type="ECO:0000259" key="3">
    <source>
        <dbReference type="Pfam" id="PF03446"/>
    </source>
</evidence>
<dbReference type="SMR" id="M5XE29"/>
<dbReference type="Gene3D" id="3.40.50.720">
    <property type="entry name" value="NAD(P)-binding Rossmann-like Domain"/>
    <property type="match status" value="1"/>
</dbReference>
<dbReference type="Gramene" id="ONI36122">
    <property type="protein sequence ID" value="ONI36122"/>
    <property type="gene ID" value="PRUPE_1G570500"/>
</dbReference>
<gene>
    <name evidence="5" type="ORF">PRUPE_1G570500</name>
</gene>
<dbReference type="GO" id="GO:0050661">
    <property type="term" value="F:NADP binding"/>
    <property type="evidence" value="ECO:0007669"/>
    <property type="project" value="InterPro"/>
</dbReference>
<dbReference type="SUPFAM" id="SSF48179">
    <property type="entry name" value="6-phosphogluconate dehydrogenase C-terminal domain-like"/>
    <property type="match status" value="1"/>
</dbReference>
<feature type="domain" description="3-hydroxyisobutyrate dehydrogenase-like NAD-binding" evidence="4">
    <location>
        <begin position="177"/>
        <end position="300"/>
    </location>
</feature>
<reference evidence="5 6" key="1">
    <citation type="journal article" date="2013" name="Nat. Genet.">
        <title>The high-quality draft genome of peach (Prunus persica) identifies unique patterns of genetic diversity, domestication and genome evolution.</title>
        <authorList>
            <consortium name="International Peach Genome Initiative"/>
            <person name="Verde I."/>
            <person name="Abbott A.G."/>
            <person name="Scalabrin S."/>
            <person name="Jung S."/>
            <person name="Shu S."/>
            <person name="Marroni F."/>
            <person name="Zhebentyayeva T."/>
            <person name="Dettori M.T."/>
            <person name="Grimwood J."/>
            <person name="Cattonaro F."/>
            <person name="Zuccolo A."/>
            <person name="Rossini L."/>
            <person name="Jenkins J."/>
            <person name="Vendramin E."/>
            <person name="Meisel L.A."/>
            <person name="Decroocq V."/>
            <person name="Sosinski B."/>
            <person name="Prochnik S."/>
            <person name="Mitros T."/>
            <person name="Policriti A."/>
            <person name="Cipriani G."/>
            <person name="Dondini L."/>
            <person name="Ficklin S."/>
            <person name="Goodstein D.M."/>
            <person name="Xuan P."/>
            <person name="Del Fabbro C."/>
            <person name="Aramini V."/>
            <person name="Copetti D."/>
            <person name="Gonzalez S."/>
            <person name="Horner D.S."/>
            <person name="Falchi R."/>
            <person name="Lucas S."/>
            <person name="Mica E."/>
            <person name="Maldonado J."/>
            <person name="Lazzari B."/>
            <person name="Bielenberg D."/>
            <person name="Pirona R."/>
            <person name="Miculan M."/>
            <person name="Barakat A."/>
            <person name="Testolin R."/>
            <person name="Stella A."/>
            <person name="Tartarini S."/>
            <person name="Tonutti P."/>
            <person name="Arus P."/>
            <person name="Orellana A."/>
            <person name="Wells C."/>
            <person name="Main D."/>
            <person name="Vizzotto G."/>
            <person name="Silva H."/>
            <person name="Salamini F."/>
            <person name="Schmutz J."/>
            <person name="Morgante M."/>
            <person name="Rokhsar D.S."/>
        </authorList>
    </citation>
    <scope>NUCLEOTIDE SEQUENCE [LARGE SCALE GENOMIC DNA]</scope>
    <source>
        <strain evidence="6">cv. Nemared</strain>
    </source>
</reference>
<name>M5XE29_PRUPE</name>
<dbReference type="Pfam" id="PF14833">
    <property type="entry name" value="NAD_binding_11"/>
    <property type="match status" value="1"/>
</dbReference>
<dbReference type="GO" id="GO:0051287">
    <property type="term" value="F:NAD binding"/>
    <property type="evidence" value="ECO:0007669"/>
    <property type="project" value="InterPro"/>
</dbReference>
<evidence type="ECO:0000313" key="5">
    <source>
        <dbReference type="EMBL" id="ONI36122.1"/>
    </source>
</evidence>
<dbReference type="Proteomes" id="UP000006882">
    <property type="component" value="Chromosome G1"/>
</dbReference>
<dbReference type="SUPFAM" id="SSF51735">
    <property type="entry name" value="NAD(P)-binding Rossmann-fold domains"/>
    <property type="match status" value="1"/>
</dbReference>
<evidence type="ECO:0008006" key="7">
    <source>
        <dbReference type="Google" id="ProtNLM"/>
    </source>
</evidence>
<keyword evidence="1" id="KW-0560">Oxidoreductase</keyword>
<proteinExistence type="predicted"/>
<keyword evidence="2" id="KW-0520">NAD</keyword>
<evidence type="ECO:0000256" key="1">
    <source>
        <dbReference type="ARBA" id="ARBA00023002"/>
    </source>
</evidence>
<dbReference type="InterPro" id="IPR015815">
    <property type="entry name" value="HIBADH-related"/>
</dbReference>
<dbReference type="OrthoDB" id="435038at2759"/>
<dbReference type="PANTHER" id="PTHR43060">
    <property type="entry name" value="3-HYDROXYISOBUTYRATE DEHYDROGENASE-LIKE 1, MITOCHONDRIAL-RELATED"/>
    <property type="match status" value="1"/>
</dbReference>
<dbReference type="STRING" id="3760.M5XE29"/>
<dbReference type="PANTHER" id="PTHR43060:SF13">
    <property type="entry name" value="3-HYDROXYISOBUTYRATE DEHYDROGENASE-LIKE 2, MITOCHONDRIAL-RELATED"/>
    <property type="match status" value="1"/>
</dbReference>
<dbReference type="PIRSF" id="PIRSF000103">
    <property type="entry name" value="HIBADH"/>
    <property type="match status" value="1"/>
</dbReference>